<name>A0A1Q9EIJ8_SYMMI</name>
<evidence type="ECO:0000313" key="1">
    <source>
        <dbReference type="EMBL" id="OLQ07260.1"/>
    </source>
</evidence>
<sequence length="67" mass="7615">MHVLHAPPYGVQRASSMQAWNFRTERWFPEVAEMPAGRSYMPTGSRIEAESASNHQFLIVSLHGQET</sequence>
<comment type="caution">
    <text evidence="1">The sequence shown here is derived from an EMBL/GenBank/DDBJ whole genome shotgun (WGS) entry which is preliminary data.</text>
</comment>
<evidence type="ECO:0000313" key="2">
    <source>
        <dbReference type="Proteomes" id="UP000186817"/>
    </source>
</evidence>
<dbReference type="Proteomes" id="UP000186817">
    <property type="component" value="Unassembled WGS sequence"/>
</dbReference>
<organism evidence="1 2">
    <name type="scientific">Symbiodinium microadriaticum</name>
    <name type="common">Dinoflagellate</name>
    <name type="synonym">Zooxanthella microadriatica</name>
    <dbReference type="NCBI Taxonomy" id="2951"/>
    <lineage>
        <taxon>Eukaryota</taxon>
        <taxon>Sar</taxon>
        <taxon>Alveolata</taxon>
        <taxon>Dinophyceae</taxon>
        <taxon>Suessiales</taxon>
        <taxon>Symbiodiniaceae</taxon>
        <taxon>Symbiodinium</taxon>
    </lineage>
</organism>
<protein>
    <submittedName>
        <fullName evidence="1">Uncharacterized protein</fullName>
    </submittedName>
</protein>
<gene>
    <name evidence="1" type="ORF">AK812_SmicGene9354</name>
</gene>
<reference evidence="1 2" key="1">
    <citation type="submission" date="2016-02" db="EMBL/GenBank/DDBJ databases">
        <title>Genome analysis of coral dinoflagellate symbionts highlights evolutionary adaptations to a symbiotic lifestyle.</title>
        <authorList>
            <person name="Aranda M."/>
            <person name="Li Y."/>
            <person name="Liew Y.J."/>
            <person name="Baumgarten S."/>
            <person name="Simakov O."/>
            <person name="Wilson M."/>
            <person name="Piel J."/>
            <person name="Ashoor H."/>
            <person name="Bougouffa S."/>
            <person name="Bajic V.B."/>
            <person name="Ryu T."/>
            <person name="Ravasi T."/>
            <person name="Bayer T."/>
            <person name="Micklem G."/>
            <person name="Kim H."/>
            <person name="Bhak J."/>
            <person name="Lajeunesse T.C."/>
            <person name="Voolstra C.R."/>
        </authorList>
    </citation>
    <scope>NUCLEOTIDE SEQUENCE [LARGE SCALE GENOMIC DNA]</scope>
    <source>
        <strain evidence="1 2">CCMP2467</strain>
    </source>
</reference>
<dbReference type="AlphaFoldDB" id="A0A1Q9EIJ8"/>
<accession>A0A1Q9EIJ8</accession>
<keyword evidence="2" id="KW-1185">Reference proteome</keyword>
<proteinExistence type="predicted"/>
<dbReference type="EMBL" id="LSRX01000143">
    <property type="protein sequence ID" value="OLQ07260.1"/>
    <property type="molecule type" value="Genomic_DNA"/>
</dbReference>